<dbReference type="RefSeq" id="XP_013899391.1">
    <property type="nucleotide sequence ID" value="XM_014043937.1"/>
</dbReference>
<evidence type="ECO:0000256" key="3">
    <source>
        <dbReference type="ARBA" id="ARBA00022741"/>
    </source>
</evidence>
<keyword evidence="4" id="KW-0227">DNA damage</keyword>
<keyword evidence="8" id="KW-0234">DNA repair</keyword>
<dbReference type="Pfam" id="PF25875">
    <property type="entry name" value="WHD_Rad26_CSB"/>
    <property type="match status" value="1"/>
</dbReference>
<organism evidence="11 12">
    <name type="scientific">Monoraphidium neglectum</name>
    <dbReference type="NCBI Taxonomy" id="145388"/>
    <lineage>
        <taxon>Eukaryota</taxon>
        <taxon>Viridiplantae</taxon>
        <taxon>Chlorophyta</taxon>
        <taxon>core chlorophytes</taxon>
        <taxon>Chlorophyceae</taxon>
        <taxon>CS clade</taxon>
        <taxon>Sphaeropleales</taxon>
        <taxon>Selenastraceae</taxon>
        <taxon>Monoraphidium</taxon>
    </lineage>
</organism>
<evidence type="ECO:0000256" key="8">
    <source>
        <dbReference type="ARBA" id="ARBA00023204"/>
    </source>
</evidence>
<dbReference type="InterPro" id="IPR058951">
    <property type="entry name" value="WHD_Rad26_CSB-like"/>
</dbReference>
<name>A0A0D2MI44_9CHLO</name>
<comment type="subcellular location">
    <subcellularLocation>
        <location evidence="1">Nucleus</location>
    </subcellularLocation>
</comment>
<dbReference type="GeneID" id="25740467"/>
<dbReference type="EMBL" id="KK101575">
    <property type="protein sequence ID" value="KIZ00372.1"/>
    <property type="molecule type" value="Genomic_DNA"/>
</dbReference>
<keyword evidence="12" id="KW-1185">Reference proteome</keyword>
<evidence type="ECO:0000256" key="5">
    <source>
        <dbReference type="ARBA" id="ARBA00022806"/>
    </source>
</evidence>
<feature type="non-terminal residue" evidence="11">
    <location>
        <position position="1"/>
    </location>
</feature>
<dbReference type="OrthoDB" id="548647at2759"/>
<keyword evidence="5" id="KW-0378">Hydrolase</keyword>
<proteinExistence type="inferred from homology"/>
<gene>
    <name evidence="11" type="ORF">MNEG_7591</name>
</gene>
<evidence type="ECO:0000256" key="6">
    <source>
        <dbReference type="ARBA" id="ARBA00022840"/>
    </source>
</evidence>
<dbReference type="KEGG" id="mng:MNEG_7591"/>
<evidence type="ECO:0000259" key="10">
    <source>
        <dbReference type="Pfam" id="PF25875"/>
    </source>
</evidence>
<sequence length="67" mass="7137">SRGNAATSEVLVSHFRGSVAEARMPLFRELLKRVARLERRAAGDRGGKEWVLKAEFGGEPAAGGADA</sequence>
<dbReference type="CDD" id="cd22254">
    <property type="entry name" value="CSB_WHD"/>
    <property type="match status" value="1"/>
</dbReference>
<keyword evidence="6" id="KW-0067">ATP-binding</keyword>
<keyword evidence="5" id="KW-0347">Helicase</keyword>
<accession>A0A0D2MI44</accession>
<dbReference type="AlphaFoldDB" id="A0A0D2MI44"/>
<reference evidence="11 12" key="1">
    <citation type="journal article" date="2013" name="BMC Genomics">
        <title>Reconstruction of the lipid metabolism for the microalga Monoraphidium neglectum from its genome sequence reveals characteristics suitable for biofuel production.</title>
        <authorList>
            <person name="Bogen C."/>
            <person name="Al-Dilaimi A."/>
            <person name="Albersmeier A."/>
            <person name="Wichmann J."/>
            <person name="Grundmann M."/>
            <person name="Rupp O."/>
            <person name="Lauersen K.J."/>
            <person name="Blifernez-Klassen O."/>
            <person name="Kalinowski J."/>
            <person name="Goesmann A."/>
            <person name="Mussgnug J.H."/>
            <person name="Kruse O."/>
        </authorList>
    </citation>
    <scope>NUCLEOTIDE SEQUENCE [LARGE SCALE GENOMIC DNA]</scope>
    <source>
        <strain evidence="11 12">SAG 48.87</strain>
    </source>
</reference>
<dbReference type="Proteomes" id="UP000054498">
    <property type="component" value="Unassembled WGS sequence"/>
</dbReference>
<evidence type="ECO:0000256" key="1">
    <source>
        <dbReference type="ARBA" id="ARBA00004123"/>
    </source>
</evidence>
<evidence type="ECO:0000256" key="2">
    <source>
        <dbReference type="ARBA" id="ARBA00007025"/>
    </source>
</evidence>
<evidence type="ECO:0000256" key="4">
    <source>
        <dbReference type="ARBA" id="ARBA00022763"/>
    </source>
</evidence>
<comment type="similarity">
    <text evidence="2">Belongs to the SNF2/RAD54 helicase family.</text>
</comment>
<evidence type="ECO:0000313" key="12">
    <source>
        <dbReference type="Proteomes" id="UP000054498"/>
    </source>
</evidence>
<evidence type="ECO:0000256" key="7">
    <source>
        <dbReference type="ARBA" id="ARBA00023125"/>
    </source>
</evidence>
<keyword evidence="7" id="KW-0238">DNA-binding</keyword>
<protein>
    <recommendedName>
        <fullName evidence="10">Rad26/CSB-like winged helix DNA-binding domain-containing protein</fullName>
    </recommendedName>
</protein>
<keyword evidence="9" id="KW-0539">Nucleus</keyword>
<evidence type="ECO:0000313" key="11">
    <source>
        <dbReference type="EMBL" id="KIZ00372.1"/>
    </source>
</evidence>
<feature type="domain" description="Rad26/CSB-like winged helix DNA-binding" evidence="10">
    <location>
        <begin position="3"/>
        <end position="56"/>
    </location>
</feature>
<keyword evidence="3" id="KW-0547">Nucleotide-binding</keyword>
<evidence type="ECO:0000256" key="9">
    <source>
        <dbReference type="ARBA" id="ARBA00023242"/>
    </source>
</evidence>